<dbReference type="SMART" id="SM00987">
    <property type="entry name" value="UreE_C"/>
    <property type="match status" value="1"/>
</dbReference>
<evidence type="ECO:0000256" key="7">
    <source>
        <dbReference type="ARBA" id="ARBA00022763"/>
    </source>
</evidence>
<dbReference type="InterPro" id="IPR036895">
    <property type="entry name" value="Uracil-DNA_glycosylase-like_sf"/>
</dbReference>
<dbReference type="GO" id="GO:0046872">
    <property type="term" value="F:metal ion binding"/>
    <property type="evidence" value="ECO:0007669"/>
    <property type="project" value="UniProtKB-KW"/>
</dbReference>
<accession>D2EF83</accession>
<sequence>MESLNDISKEIVKCTLCELCLKRTNAVPGEGNEKADIVVIGEAPGKNEDLQGRPFIGMSGKFLTKNLESLNIKRDSVFITNAVKCRPPNNRKPKKEELDKCRSYLVRQLSSINPKLILALGTSAATSLGIEFKHLSEIKGKVIDISLNGKKFKCLVTFHPSFPMRFPSARKAFLSDLSMAFNLYKNLST</sequence>
<dbReference type="EMBL" id="GG730044">
    <property type="protein sequence ID" value="EEZ93009.1"/>
    <property type="molecule type" value="Genomic_DNA"/>
</dbReference>
<dbReference type="NCBIfam" id="TIGR00758">
    <property type="entry name" value="UDG_fam4"/>
    <property type="match status" value="1"/>
</dbReference>
<protein>
    <recommendedName>
        <fullName evidence="4">Type-4 uracil-DNA glycosylase</fullName>
        <ecNumber evidence="3">3.2.2.27</ecNumber>
    </recommendedName>
</protein>
<dbReference type="GO" id="GO:0006281">
    <property type="term" value="P:DNA repair"/>
    <property type="evidence" value="ECO:0007669"/>
    <property type="project" value="UniProtKB-KW"/>
</dbReference>
<gene>
    <name evidence="13" type="ORF">BJBARM4_0397</name>
</gene>
<evidence type="ECO:0000256" key="1">
    <source>
        <dbReference type="ARBA" id="ARBA00001400"/>
    </source>
</evidence>
<dbReference type="PANTHER" id="PTHR33693">
    <property type="entry name" value="TYPE-5 URACIL-DNA GLYCOSYLASE"/>
    <property type="match status" value="1"/>
</dbReference>
<evidence type="ECO:0000313" key="14">
    <source>
        <dbReference type="Proteomes" id="UP000009375"/>
    </source>
</evidence>
<evidence type="ECO:0000256" key="3">
    <source>
        <dbReference type="ARBA" id="ARBA00012030"/>
    </source>
</evidence>
<dbReference type="EC" id="3.2.2.27" evidence="3"/>
<evidence type="ECO:0000256" key="11">
    <source>
        <dbReference type="ARBA" id="ARBA00023204"/>
    </source>
</evidence>
<comment type="similarity">
    <text evidence="2">Belongs to the uracil-DNA glycosylase (UDG) superfamily. Type 4 (UDGa) family.</text>
</comment>
<evidence type="ECO:0000256" key="2">
    <source>
        <dbReference type="ARBA" id="ARBA00006521"/>
    </source>
</evidence>
<name>D2EF83_PARA4</name>
<dbReference type="InterPro" id="IPR005122">
    <property type="entry name" value="Uracil-DNA_glycosylase-like"/>
</dbReference>
<dbReference type="AlphaFoldDB" id="D2EF83"/>
<evidence type="ECO:0000256" key="5">
    <source>
        <dbReference type="ARBA" id="ARBA00022485"/>
    </source>
</evidence>
<feature type="domain" description="Uracil-DNA glycosylase-like" evidence="12">
    <location>
        <begin position="28"/>
        <end position="178"/>
    </location>
</feature>
<evidence type="ECO:0000313" key="13">
    <source>
        <dbReference type="EMBL" id="EEZ93009.1"/>
    </source>
</evidence>
<evidence type="ECO:0000256" key="10">
    <source>
        <dbReference type="ARBA" id="ARBA00023014"/>
    </source>
</evidence>
<dbReference type="InterPro" id="IPR051536">
    <property type="entry name" value="UDG_Type-4/5"/>
</dbReference>
<comment type="catalytic activity">
    <reaction evidence="1">
        <text>Hydrolyzes single-stranded DNA or mismatched double-stranded DNA and polynucleotides, releasing free uracil.</text>
        <dbReference type="EC" id="3.2.2.27"/>
    </reaction>
</comment>
<evidence type="ECO:0000256" key="4">
    <source>
        <dbReference type="ARBA" id="ARBA00019403"/>
    </source>
</evidence>
<dbReference type="GO" id="GO:0004844">
    <property type="term" value="F:uracil DNA N-glycosylase activity"/>
    <property type="evidence" value="ECO:0007669"/>
    <property type="project" value="UniProtKB-EC"/>
</dbReference>
<evidence type="ECO:0000256" key="6">
    <source>
        <dbReference type="ARBA" id="ARBA00022723"/>
    </source>
</evidence>
<proteinExistence type="inferred from homology"/>
<keyword evidence="11" id="KW-0234">DNA repair</keyword>
<dbReference type="SUPFAM" id="SSF52141">
    <property type="entry name" value="Uracil-DNA glycosylase-like"/>
    <property type="match status" value="1"/>
</dbReference>
<dbReference type="CDD" id="cd10030">
    <property type="entry name" value="UDG-F4_TTUDGA_SPO1dp_like"/>
    <property type="match status" value="1"/>
</dbReference>
<dbReference type="SMART" id="SM00986">
    <property type="entry name" value="UDG"/>
    <property type="match status" value="1"/>
</dbReference>
<keyword evidence="8" id="KW-0378">Hydrolase</keyword>
<reference evidence="13 14" key="1">
    <citation type="journal article" date="2010" name="Proc. Natl. Acad. Sci. U.S.A.">
        <title>Enigmatic, ultrasmall, uncultivated Archaea.</title>
        <authorList>
            <person name="Baker B.J."/>
            <person name="Comolli L.R."/>
            <person name="Dick G.J."/>
            <person name="Hauser L.J."/>
            <person name="Hyatt D."/>
            <person name="Dill B.D."/>
            <person name="Land M.L."/>
            <person name="Verberkmoes N.C."/>
            <person name="Hettich R.L."/>
            <person name="Banfield J.F."/>
        </authorList>
    </citation>
    <scope>NUCLEOTIDE SEQUENCE [LARGE SCALE GENOMIC DNA]</scope>
</reference>
<keyword evidence="6" id="KW-0479">Metal-binding</keyword>
<dbReference type="Pfam" id="PF03167">
    <property type="entry name" value="UDG"/>
    <property type="match status" value="1"/>
</dbReference>
<keyword evidence="10" id="KW-0411">Iron-sulfur</keyword>
<evidence type="ECO:0000256" key="8">
    <source>
        <dbReference type="ARBA" id="ARBA00022801"/>
    </source>
</evidence>
<dbReference type="GO" id="GO:0051539">
    <property type="term" value="F:4 iron, 4 sulfur cluster binding"/>
    <property type="evidence" value="ECO:0007669"/>
    <property type="project" value="UniProtKB-KW"/>
</dbReference>
<dbReference type="Proteomes" id="UP000009375">
    <property type="component" value="Unassembled WGS sequence"/>
</dbReference>
<keyword evidence="9" id="KW-0408">Iron</keyword>
<dbReference type="InterPro" id="IPR005273">
    <property type="entry name" value="Ura-DNA_glyco_family4"/>
</dbReference>
<organism evidence="13 14">
    <name type="scientific">Candidatus Parvarchaeum acidiphilum ARMAN-4</name>
    <dbReference type="NCBI Taxonomy" id="662760"/>
    <lineage>
        <taxon>Archaea</taxon>
        <taxon>Candidatus Parvarchaeota</taxon>
        <taxon>Candidatus Parvarchaeum</taxon>
    </lineage>
</organism>
<keyword evidence="5" id="KW-0004">4Fe-4S</keyword>
<dbReference type="PANTHER" id="PTHR33693:SF1">
    <property type="entry name" value="TYPE-4 URACIL-DNA GLYCOSYLASE"/>
    <property type="match status" value="1"/>
</dbReference>
<evidence type="ECO:0000259" key="12">
    <source>
        <dbReference type="SMART" id="SM00986"/>
    </source>
</evidence>
<keyword evidence="7" id="KW-0227">DNA damage</keyword>
<dbReference type="Gene3D" id="3.40.470.10">
    <property type="entry name" value="Uracil-DNA glycosylase-like domain"/>
    <property type="match status" value="1"/>
</dbReference>
<evidence type="ECO:0000256" key="9">
    <source>
        <dbReference type="ARBA" id="ARBA00023004"/>
    </source>
</evidence>